<dbReference type="Proteomes" id="UP000217790">
    <property type="component" value="Unassembled WGS sequence"/>
</dbReference>
<reference evidence="2" key="1">
    <citation type="journal article" date="2017" name="Nat. Ecol. Evol.">
        <title>Genome expansion and lineage-specific genetic innovations in the forest pathogenic fungi Armillaria.</title>
        <authorList>
            <person name="Sipos G."/>
            <person name="Prasanna A.N."/>
            <person name="Walter M.C."/>
            <person name="O'Connor E."/>
            <person name="Balint B."/>
            <person name="Krizsan K."/>
            <person name="Kiss B."/>
            <person name="Hess J."/>
            <person name="Varga T."/>
            <person name="Slot J."/>
            <person name="Riley R."/>
            <person name="Boka B."/>
            <person name="Rigling D."/>
            <person name="Barry K."/>
            <person name="Lee J."/>
            <person name="Mihaltcheva S."/>
            <person name="LaButti K."/>
            <person name="Lipzen A."/>
            <person name="Waldron R."/>
            <person name="Moloney N.M."/>
            <person name="Sperisen C."/>
            <person name="Kredics L."/>
            <person name="Vagvoelgyi C."/>
            <person name="Patrignani A."/>
            <person name="Fitzpatrick D."/>
            <person name="Nagy I."/>
            <person name="Doyle S."/>
            <person name="Anderson J.B."/>
            <person name="Grigoriev I.V."/>
            <person name="Gueldener U."/>
            <person name="Muensterkoetter M."/>
            <person name="Nagy L.G."/>
        </authorList>
    </citation>
    <scope>NUCLEOTIDE SEQUENCE [LARGE SCALE GENOMIC DNA]</scope>
    <source>
        <strain evidence="2">Ar21-2</strain>
    </source>
</reference>
<evidence type="ECO:0000313" key="1">
    <source>
        <dbReference type="EMBL" id="PBK80472.1"/>
    </source>
</evidence>
<dbReference type="InParanoid" id="A0A2H3CMN9"/>
<gene>
    <name evidence="1" type="ORF">ARMGADRAFT_75832</name>
</gene>
<accession>A0A2H3CMN9</accession>
<dbReference type="AlphaFoldDB" id="A0A2H3CMN9"/>
<name>A0A2H3CMN9_ARMGA</name>
<protein>
    <submittedName>
        <fullName evidence="1">Uncharacterized protein</fullName>
    </submittedName>
</protein>
<evidence type="ECO:0000313" key="2">
    <source>
        <dbReference type="Proteomes" id="UP000217790"/>
    </source>
</evidence>
<sequence>MSDTKDKEENGPRCVYYQLPPALKLTIISLHGLQARAGTVSHQTVAGFQSGPFR</sequence>
<dbReference type="EMBL" id="KZ293744">
    <property type="protein sequence ID" value="PBK80472.1"/>
    <property type="molecule type" value="Genomic_DNA"/>
</dbReference>
<organism evidence="1 2">
    <name type="scientific">Armillaria gallica</name>
    <name type="common">Bulbous honey fungus</name>
    <name type="synonym">Armillaria bulbosa</name>
    <dbReference type="NCBI Taxonomy" id="47427"/>
    <lineage>
        <taxon>Eukaryota</taxon>
        <taxon>Fungi</taxon>
        <taxon>Dikarya</taxon>
        <taxon>Basidiomycota</taxon>
        <taxon>Agaricomycotina</taxon>
        <taxon>Agaricomycetes</taxon>
        <taxon>Agaricomycetidae</taxon>
        <taxon>Agaricales</taxon>
        <taxon>Marasmiineae</taxon>
        <taxon>Physalacriaceae</taxon>
        <taxon>Armillaria</taxon>
    </lineage>
</organism>
<proteinExistence type="predicted"/>
<keyword evidence="2" id="KW-1185">Reference proteome</keyword>